<dbReference type="VEuPathDB" id="MicrosporidiaDB:G9O61_00g017140"/>
<sequence length="441" mass="49407">MTKNFNKLSAVAFIINCMLGSGINYMPAAFNRSGNLFSFVMLFIVASFTTFSIYALLRCCSKYPNEQNDISYANIGKLKYRKLKLIIDIALLISSIFAAIGFQKYISELLKTFILQFFPGKSVDFVRYLYILILMTSTLVLTGLSMINNLAKFKILSRLCVFCIVSLLAVLLILKISISNLDKYSSSSDRNFSGYAFSLSFFIFAMSVQANIPTLYTNLKYKTKVSLLKIASLASFVGFVVYGLAGYLGNKFTAGTIGTNDIITFFLDNNSSLNLYLRNNNDLGFFWSKFLEILTQYQSLCSVLLLIVGFPLQLAPAARFLKEYVLFNDTNPSSIHNITIIALMSFVTVINLIPNLSLNLIFSLYGPMVEGFLCFLFPLLLYICYSENKLLYKKILAGIVIFLSIVYSIFGVTGAIVNEINHLHAVVEESNHTIEQTTIAN</sequence>
<dbReference type="PANTHER" id="PTHR22950">
    <property type="entry name" value="AMINO ACID TRANSPORTER"/>
    <property type="match status" value="1"/>
</dbReference>
<feature type="transmembrane region" description="Helical" evidence="6">
    <location>
        <begin position="227"/>
        <end position="248"/>
    </location>
</feature>
<evidence type="ECO:0000256" key="4">
    <source>
        <dbReference type="ARBA" id="ARBA00022989"/>
    </source>
</evidence>
<proteinExistence type="inferred from homology"/>
<dbReference type="InterPro" id="IPR013057">
    <property type="entry name" value="AA_transpt_TM"/>
</dbReference>
<feature type="transmembrane region" description="Helical" evidence="6">
    <location>
        <begin position="85"/>
        <end position="106"/>
    </location>
</feature>
<gene>
    <name evidence="8" type="ORF">AAJ76_300062331</name>
</gene>
<comment type="subcellular location">
    <subcellularLocation>
        <location evidence="1">Membrane</location>
        <topology evidence="1">Multi-pass membrane protein</topology>
    </subcellularLocation>
</comment>
<keyword evidence="3 6" id="KW-0812">Transmembrane</keyword>
<dbReference type="RefSeq" id="XP_024332164.1">
    <property type="nucleotide sequence ID" value="XM_024475100.1"/>
</dbReference>
<dbReference type="GeneID" id="36320031"/>
<accession>A0A0F9YVJ4</accession>
<organism evidence="8 9">
    <name type="scientific">Vairimorpha ceranae</name>
    <dbReference type="NCBI Taxonomy" id="40302"/>
    <lineage>
        <taxon>Eukaryota</taxon>
        <taxon>Fungi</taxon>
        <taxon>Fungi incertae sedis</taxon>
        <taxon>Microsporidia</taxon>
        <taxon>Nosematidae</taxon>
        <taxon>Vairimorpha</taxon>
    </lineage>
</organism>
<evidence type="ECO:0000256" key="1">
    <source>
        <dbReference type="ARBA" id="ARBA00004141"/>
    </source>
</evidence>
<evidence type="ECO:0000256" key="2">
    <source>
        <dbReference type="ARBA" id="ARBA00008066"/>
    </source>
</evidence>
<feature type="domain" description="Amino acid transporter transmembrane" evidence="7">
    <location>
        <begin position="8"/>
        <end position="416"/>
    </location>
</feature>
<evidence type="ECO:0000313" key="8">
    <source>
        <dbReference type="EMBL" id="KKO76422.1"/>
    </source>
</evidence>
<feature type="transmembrane region" description="Helical" evidence="6">
    <location>
        <begin position="335"/>
        <end position="354"/>
    </location>
</feature>
<dbReference type="VEuPathDB" id="MicrosporidiaDB:NCER_101086"/>
<evidence type="ECO:0000256" key="3">
    <source>
        <dbReference type="ARBA" id="ARBA00022692"/>
    </source>
</evidence>
<dbReference type="OMA" id="VIDIMIM"/>
<dbReference type="GO" id="GO:0016020">
    <property type="term" value="C:membrane"/>
    <property type="evidence" value="ECO:0007669"/>
    <property type="project" value="UniProtKB-SubCell"/>
</dbReference>
<dbReference type="Proteomes" id="UP000034350">
    <property type="component" value="Unassembled WGS sequence"/>
</dbReference>
<feature type="transmembrane region" description="Helical" evidence="6">
    <location>
        <begin position="360"/>
        <end position="383"/>
    </location>
</feature>
<dbReference type="Gene3D" id="1.20.1740.10">
    <property type="entry name" value="Amino acid/polyamine transporter I"/>
    <property type="match status" value="1"/>
</dbReference>
<dbReference type="AlphaFoldDB" id="A0A0F9YVJ4"/>
<feature type="transmembrane region" description="Helical" evidence="6">
    <location>
        <begin position="297"/>
        <end position="315"/>
    </location>
</feature>
<feature type="transmembrane region" description="Helical" evidence="6">
    <location>
        <begin position="36"/>
        <end position="57"/>
    </location>
</feature>
<dbReference type="OrthoDB" id="1684102at2759"/>
<reference evidence="8 9" key="1">
    <citation type="journal article" date="2015" name="Environ. Microbiol.">
        <title>Genome analyses suggest the presence of polyploidy and recent human-driven expansions in eight global populations of the honeybee pathogen Nosema ceranae.</title>
        <authorList>
            <person name="Pelin A."/>
            <person name="Selman M."/>
            <person name="Aris-Brosou S."/>
            <person name="Farinelli L."/>
            <person name="Corradi N."/>
        </authorList>
    </citation>
    <scope>NUCLEOTIDE SEQUENCE [LARGE SCALE GENOMIC DNA]</scope>
    <source>
        <strain evidence="8 9">PA08 1199</strain>
    </source>
</reference>
<evidence type="ECO:0000256" key="6">
    <source>
        <dbReference type="SAM" id="Phobius"/>
    </source>
</evidence>
<evidence type="ECO:0000313" key="9">
    <source>
        <dbReference type="Proteomes" id="UP000034350"/>
    </source>
</evidence>
<dbReference type="GO" id="GO:0015179">
    <property type="term" value="F:L-amino acid transmembrane transporter activity"/>
    <property type="evidence" value="ECO:0007669"/>
    <property type="project" value="TreeGrafter"/>
</dbReference>
<evidence type="ECO:0000259" key="7">
    <source>
        <dbReference type="Pfam" id="PF01490"/>
    </source>
</evidence>
<keyword evidence="9" id="KW-1185">Reference proteome</keyword>
<keyword evidence="4 6" id="KW-1133">Transmembrane helix</keyword>
<dbReference type="Pfam" id="PF01490">
    <property type="entry name" value="Aa_trans"/>
    <property type="match status" value="1"/>
</dbReference>
<name>A0A0F9YVJ4_9MICR</name>
<keyword evidence="5 6" id="KW-0472">Membrane</keyword>
<feature type="transmembrane region" description="Helical" evidence="6">
    <location>
        <begin position="159"/>
        <end position="180"/>
    </location>
</feature>
<comment type="similarity">
    <text evidence="2">Belongs to the amino acid/polyamine transporter 2 family.</text>
</comment>
<feature type="transmembrane region" description="Helical" evidence="6">
    <location>
        <begin position="126"/>
        <end position="147"/>
    </location>
</feature>
<protein>
    <submittedName>
        <fullName evidence="8">Amino acid permease</fullName>
    </submittedName>
</protein>
<feature type="transmembrane region" description="Helical" evidence="6">
    <location>
        <begin position="192"/>
        <end position="215"/>
    </location>
</feature>
<comment type="caution">
    <text evidence="8">The sequence shown here is derived from an EMBL/GenBank/DDBJ whole genome shotgun (WGS) entry which is preliminary data.</text>
</comment>
<feature type="transmembrane region" description="Helical" evidence="6">
    <location>
        <begin position="395"/>
        <end position="417"/>
    </location>
</feature>
<evidence type="ECO:0000256" key="5">
    <source>
        <dbReference type="ARBA" id="ARBA00023136"/>
    </source>
</evidence>
<dbReference type="EMBL" id="JPQZ01000003">
    <property type="protein sequence ID" value="KKO76422.1"/>
    <property type="molecule type" value="Genomic_DNA"/>
</dbReference>
<dbReference type="VEuPathDB" id="MicrosporidiaDB:AAJ76_300062331"/>